<dbReference type="Gene3D" id="3.30.470.10">
    <property type="match status" value="1"/>
</dbReference>
<keyword evidence="17" id="KW-0808">Transferase</keyword>
<evidence type="ECO:0000256" key="6">
    <source>
        <dbReference type="ARBA" id="ARBA00009320"/>
    </source>
</evidence>
<comment type="function">
    <text evidence="2">Acts on leucine, isoleucine and valine.</text>
</comment>
<evidence type="ECO:0000256" key="10">
    <source>
        <dbReference type="ARBA" id="ARBA00023304"/>
    </source>
</evidence>
<dbReference type="InterPro" id="IPR036038">
    <property type="entry name" value="Aminotransferase-like"/>
</dbReference>
<evidence type="ECO:0000256" key="1">
    <source>
        <dbReference type="ARBA" id="ARBA00001933"/>
    </source>
</evidence>
<dbReference type="Proteomes" id="UP000294576">
    <property type="component" value="Unassembled WGS sequence"/>
</dbReference>
<evidence type="ECO:0000313" key="18">
    <source>
        <dbReference type="Proteomes" id="UP000294576"/>
    </source>
</evidence>
<comment type="caution">
    <text evidence="17">The sequence shown here is derived from an EMBL/GenBank/DDBJ whole genome shotgun (WGS) entry which is preliminary data.</text>
</comment>
<keyword evidence="9 15" id="KW-0663">Pyridoxal phosphate</keyword>
<proteinExistence type="inferred from homology"/>
<evidence type="ECO:0000256" key="9">
    <source>
        <dbReference type="ARBA" id="ARBA00022898"/>
    </source>
</evidence>
<dbReference type="InterPro" id="IPR043132">
    <property type="entry name" value="BCAT-like_C"/>
</dbReference>
<evidence type="ECO:0000256" key="3">
    <source>
        <dbReference type="ARBA" id="ARBA00004824"/>
    </source>
</evidence>
<keyword evidence="10" id="KW-0100">Branched-chain amino acid biosynthesis</keyword>
<comment type="pathway">
    <text evidence="3">Amino-acid biosynthesis; L-isoleucine biosynthesis; L-isoleucine from 2-oxobutanoate: step 4/4.</text>
</comment>
<evidence type="ECO:0000256" key="16">
    <source>
        <dbReference type="SAM" id="MobiDB-lite"/>
    </source>
</evidence>
<comment type="catalytic activity">
    <reaction evidence="12">
        <text>L-isoleucine + 2-oxoglutarate = (S)-3-methyl-2-oxopentanoate + L-glutamate</text>
        <dbReference type="Rhea" id="RHEA:24801"/>
        <dbReference type="ChEBI" id="CHEBI:16810"/>
        <dbReference type="ChEBI" id="CHEBI:29985"/>
        <dbReference type="ChEBI" id="CHEBI:35146"/>
        <dbReference type="ChEBI" id="CHEBI:58045"/>
        <dbReference type="EC" id="2.6.1.42"/>
    </reaction>
</comment>
<accession>A0A4R3QCY8</accession>
<dbReference type="PROSITE" id="PS00770">
    <property type="entry name" value="AA_TRANSFER_CLASS_4"/>
    <property type="match status" value="1"/>
</dbReference>
<dbReference type="GO" id="GO:0008652">
    <property type="term" value="P:amino acid biosynthetic process"/>
    <property type="evidence" value="ECO:0007669"/>
    <property type="project" value="UniProtKB-ARBA"/>
</dbReference>
<dbReference type="Pfam" id="PF01063">
    <property type="entry name" value="Aminotran_4"/>
    <property type="match status" value="1"/>
</dbReference>
<evidence type="ECO:0000256" key="11">
    <source>
        <dbReference type="ARBA" id="ARBA00048212"/>
    </source>
</evidence>
<evidence type="ECO:0000256" key="8">
    <source>
        <dbReference type="ARBA" id="ARBA00014472"/>
    </source>
</evidence>
<sequence>MIVAAEWLAAAFLLRPLGATEFPLDPACREGFCFSDFWEEKIMPVDTSPRTATWTHVEGEWLPGNPPLIGPTSHAMWLASTVFDGARWFDGIAPDLDLHCQRVNRSAVNMGLKPLKTAEEIEALAWEGIGRFDGKTPIYIKPMYWGEHGSPGSVVSVDAESTRFALCLFEAPMGGHSGSSLTVSPFRRPSPETATTDAKAGGLYPNSGRAIAEAQSRGFDNALMRDLNGNVAETASSNIFMVKDGVVSTPAANRTFLAGITRARVMGLLRQAGFDVREVALSVEDFMNADEIFTSGNYSKIVGVNRLDGRDFEDGPVTRKALDLYMDWAYGRTHSGE</sequence>
<evidence type="ECO:0000256" key="5">
    <source>
        <dbReference type="ARBA" id="ARBA00005072"/>
    </source>
</evidence>
<comment type="pathway">
    <text evidence="5">Amino-acid biosynthesis; L-leucine biosynthesis; L-leucine from 3-methyl-2-oxobutanoate: step 4/4.</text>
</comment>
<dbReference type="PANTHER" id="PTHR42743">
    <property type="entry name" value="AMINO-ACID AMINOTRANSFERASE"/>
    <property type="match status" value="1"/>
</dbReference>
<dbReference type="EMBL" id="SMBH01000002">
    <property type="protein sequence ID" value="TCU19241.1"/>
    <property type="molecule type" value="Genomic_DNA"/>
</dbReference>
<evidence type="ECO:0000256" key="2">
    <source>
        <dbReference type="ARBA" id="ARBA00003109"/>
    </source>
</evidence>
<evidence type="ECO:0000313" key="17">
    <source>
        <dbReference type="EMBL" id="TCU19241.1"/>
    </source>
</evidence>
<evidence type="ECO:0000256" key="14">
    <source>
        <dbReference type="RuleBase" id="RU004106"/>
    </source>
</evidence>
<dbReference type="NCBIfam" id="NF009896">
    <property type="entry name" value="PRK13356.1"/>
    <property type="match status" value="1"/>
</dbReference>
<dbReference type="Gene3D" id="3.20.10.10">
    <property type="entry name" value="D-amino Acid Aminotransferase, subunit A, domain 2"/>
    <property type="match status" value="1"/>
</dbReference>
<dbReference type="EC" id="2.6.1.42" evidence="7"/>
<organism evidence="17 18">
    <name type="scientific">Rhizobium sullae</name>
    <name type="common">Rhizobium hedysari</name>
    <dbReference type="NCBI Taxonomy" id="50338"/>
    <lineage>
        <taxon>Bacteria</taxon>
        <taxon>Pseudomonadati</taxon>
        <taxon>Pseudomonadota</taxon>
        <taxon>Alphaproteobacteria</taxon>
        <taxon>Hyphomicrobiales</taxon>
        <taxon>Rhizobiaceae</taxon>
        <taxon>Rhizobium/Agrobacterium group</taxon>
        <taxon>Rhizobium</taxon>
    </lineage>
</organism>
<keyword evidence="10" id="KW-0028">Amino-acid biosynthesis</keyword>
<dbReference type="SUPFAM" id="SSF56752">
    <property type="entry name" value="D-aminoacid aminotransferase-like PLP-dependent enzymes"/>
    <property type="match status" value="1"/>
</dbReference>
<name>A0A4R3QCY8_RHISU</name>
<dbReference type="InterPro" id="IPR043131">
    <property type="entry name" value="BCAT-like_N"/>
</dbReference>
<evidence type="ECO:0000256" key="4">
    <source>
        <dbReference type="ARBA" id="ARBA00004931"/>
    </source>
</evidence>
<dbReference type="InterPro" id="IPR018300">
    <property type="entry name" value="Aminotrans_IV_CS"/>
</dbReference>
<dbReference type="PANTHER" id="PTHR42743:SF11">
    <property type="entry name" value="AMINODEOXYCHORISMATE LYASE"/>
    <property type="match status" value="1"/>
</dbReference>
<dbReference type="GO" id="GO:0009082">
    <property type="term" value="P:branched-chain amino acid biosynthetic process"/>
    <property type="evidence" value="ECO:0007669"/>
    <property type="project" value="UniProtKB-KW"/>
</dbReference>
<comment type="catalytic activity">
    <reaction evidence="13">
        <text>L-leucine + 2-oxoglutarate = 4-methyl-2-oxopentanoate + L-glutamate</text>
        <dbReference type="Rhea" id="RHEA:18321"/>
        <dbReference type="ChEBI" id="CHEBI:16810"/>
        <dbReference type="ChEBI" id="CHEBI:17865"/>
        <dbReference type="ChEBI" id="CHEBI:29985"/>
        <dbReference type="ChEBI" id="CHEBI:57427"/>
        <dbReference type="EC" id="2.6.1.42"/>
    </reaction>
</comment>
<gene>
    <name evidence="17" type="ORF">EV132_102472</name>
</gene>
<reference evidence="17 18" key="1">
    <citation type="submission" date="2019-03" db="EMBL/GenBank/DDBJ databases">
        <title>Genomic Encyclopedia of Type Strains, Phase IV (KMG-V): Genome sequencing to study the core and pangenomes of soil and plant-associated prokaryotes.</title>
        <authorList>
            <person name="Whitman W."/>
        </authorList>
    </citation>
    <scope>NUCLEOTIDE SEQUENCE [LARGE SCALE GENOMIC DNA]</scope>
    <source>
        <strain evidence="17 18">Hc14</strain>
    </source>
</reference>
<evidence type="ECO:0000256" key="15">
    <source>
        <dbReference type="RuleBase" id="RU004516"/>
    </source>
</evidence>
<protein>
    <recommendedName>
        <fullName evidence="8">Probable branched-chain-amino-acid aminotransferase</fullName>
        <ecNumber evidence="7">2.6.1.42</ecNumber>
    </recommendedName>
</protein>
<evidence type="ECO:0000256" key="7">
    <source>
        <dbReference type="ARBA" id="ARBA00013053"/>
    </source>
</evidence>
<comment type="similarity">
    <text evidence="6 14">Belongs to the class-IV pyridoxal-phosphate-dependent aminotransferase family.</text>
</comment>
<keyword evidence="17" id="KW-0032">Aminotransferase</keyword>
<comment type="pathway">
    <text evidence="4">Amino-acid biosynthesis; L-valine biosynthesis; L-valine from pyruvate: step 4/4.</text>
</comment>
<comment type="cofactor">
    <cofactor evidence="1 15">
        <name>pyridoxal 5'-phosphate</name>
        <dbReference type="ChEBI" id="CHEBI:597326"/>
    </cofactor>
</comment>
<dbReference type="GO" id="GO:0004084">
    <property type="term" value="F:branched-chain-amino-acid transaminase activity"/>
    <property type="evidence" value="ECO:0007669"/>
    <property type="project" value="UniProtKB-EC"/>
</dbReference>
<dbReference type="FunFam" id="3.20.10.10:FF:000002">
    <property type="entry name" value="D-alanine aminotransferase"/>
    <property type="match status" value="1"/>
</dbReference>
<dbReference type="InterPro" id="IPR001544">
    <property type="entry name" value="Aminotrans_IV"/>
</dbReference>
<evidence type="ECO:0000256" key="13">
    <source>
        <dbReference type="ARBA" id="ARBA00049229"/>
    </source>
</evidence>
<dbReference type="InterPro" id="IPR050571">
    <property type="entry name" value="Class-IV_PLP-Dep_Aminotrnsfr"/>
</dbReference>
<dbReference type="AlphaFoldDB" id="A0A4R3QCY8"/>
<comment type="catalytic activity">
    <reaction evidence="11">
        <text>L-valine + 2-oxoglutarate = 3-methyl-2-oxobutanoate + L-glutamate</text>
        <dbReference type="Rhea" id="RHEA:24813"/>
        <dbReference type="ChEBI" id="CHEBI:11851"/>
        <dbReference type="ChEBI" id="CHEBI:16810"/>
        <dbReference type="ChEBI" id="CHEBI:29985"/>
        <dbReference type="ChEBI" id="CHEBI:57762"/>
        <dbReference type="EC" id="2.6.1.42"/>
    </reaction>
</comment>
<evidence type="ECO:0000256" key="12">
    <source>
        <dbReference type="ARBA" id="ARBA00048798"/>
    </source>
</evidence>
<feature type="region of interest" description="Disordered" evidence="16">
    <location>
        <begin position="180"/>
        <end position="202"/>
    </location>
</feature>